<organism evidence="3 4">
    <name type="scientific">Pseudomyxococcus hansupus</name>
    <dbReference type="NCBI Taxonomy" id="1297742"/>
    <lineage>
        <taxon>Bacteria</taxon>
        <taxon>Pseudomonadati</taxon>
        <taxon>Myxococcota</taxon>
        <taxon>Myxococcia</taxon>
        <taxon>Myxococcales</taxon>
        <taxon>Cystobacterineae</taxon>
        <taxon>Myxococcaceae</taxon>
        <taxon>Pseudomyxococcus</taxon>
    </lineage>
</organism>
<dbReference type="AlphaFoldDB" id="A0A0H4XNY9"/>
<feature type="region of interest" description="Disordered" evidence="1">
    <location>
        <begin position="101"/>
        <end position="125"/>
    </location>
</feature>
<dbReference type="PATRIC" id="fig|1297742.4.peg.7109"/>
<gene>
    <name evidence="3" type="ORF">A176_007009</name>
</gene>
<feature type="chain" id="PRO_5005213790" description="PEGA domain-containing protein" evidence="2">
    <location>
        <begin position="21"/>
        <end position="307"/>
    </location>
</feature>
<keyword evidence="2" id="KW-0732">Signal</keyword>
<evidence type="ECO:0000256" key="1">
    <source>
        <dbReference type="SAM" id="MobiDB-lite"/>
    </source>
</evidence>
<dbReference type="eggNOG" id="ENOG50302F1">
    <property type="taxonomic scope" value="Bacteria"/>
</dbReference>
<feature type="signal peptide" evidence="2">
    <location>
        <begin position="1"/>
        <end position="20"/>
    </location>
</feature>
<dbReference type="STRING" id="1297742.A176_007009"/>
<accession>A0A0H4XNY9</accession>
<evidence type="ECO:0000256" key="2">
    <source>
        <dbReference type="SAM" id="SignalP"/>
    </source>
</evidence>
<dbReference type="Proteomes" id="UP000009026">
    <property type="component" value="Chromosome"/>
</dbReference>
<evidence type="ECO:0008006" key="5">
    <source>
        <dbReference type="Google" id="ProtNLM"/>
    </source>
</evidence>
<sequence>MSLRWPFLSLSLLLSAPAFAEDGVAVRVRCTEKCTVTLDQKTGRRVDDSTWEFKGITPGSHRIDATGLMTRPLAGSFVTIPDVASADIFLASNKRIIVEPGSTTMPGTPQWAEPTPPPSPSTSTAPSVVIVKCRDACTALVDNKPGIRRDTRTWEFQQVTPGNRRVEAVAGVFDRQQFLGYVDVPGGSKVTVQGDSQGRAKLVETQELSGVQASKSPAAAAKTSLLHVRCTKPCTVTLNGQRRGTSNATNLTLRDVPPGSHDLQVDFTVGGKQRRAKLDVPASHELFITTSEDAGVQVTNTKPLSGE</sequence>
<keyword evidence="4" id="KW-1185">Reference proteome</keyword>
<reference evidence="3 4" key="1">
    <citation type="journal article" date="2016" name="PLoS ONE">
        <title>Complete Genome Sequence and Comparative Genomics of a Novel Myxobacterium Myxococcus hansupus.</title>
        <authorList>
            <person name="Sharma G."/>
            <person name="Narwani T."/>
            <person name="Subramanian S."/>
        </authorList>
    </citation>
    <scope>NUCLEOTIDE SEQUENCE [LARGE SCALE GENOMIC DNA]</scope>
    <source>
        <strain evidence="4">mixupus</strain>
    </source>
</reference>
<name>A0A0H4XNY9_9BACT</name>
<evidence type="ECO:0000313" key="4">
    <source>
        <dbReference type="Proteomes" id="UP000009026"/>
    </source>
</evidence>
<dbReference type="RefSeq" id="WP_002637824.1">
    <property type="nucleotide sequence ID" value="NZ_CP012109.1"/>
</dbReference>
<dbReference type="KEGG" id="mym:A176_007009"/>
<protein>
    <recommendedName>
        <fullName evidence="5">PEGA domain-containing protein</fullName>
    </recommendedName>
</protein>
<evidence type="ECO:0000313" key="3">
    <source>
        <dbReference type="EMBL" id="AKQ70097.1"/>
    </source>
</evidence>
<proteinExistence type="predicted"/>
<dbReference type="EMBL" id="CP012109">
    <property type="protein sequence ID" value="AKQ70097.1"/>
    <property type="molecule type" value="Genomic_DNA"/>
</dbReference>